<name>A0A433DM08_9FUNG</name>
<dbReference type="Gene3D" id="3.50.50.60">
    <property type="entry name" value="FAD/NAD(P)-binding domain"/>
    <property type="match status" value="1"/>
</dbReference>
<protein>
    <recommendedName>
        <fullName evidence="5">FAD-binding domain-containing protein</fullName>
    </recommendedName>
</protein>
<dbReference type="SUPFAM" id="SSF51971">
    <property type="entry name" value="Nucleotide-binding domain"/>
    <property type="match status" value="1"/>
</dbReference>
<dbReference type="InterPro" id="IPR036188">
    <property type="entry name" value="FAD/NAD-bd_sf"/>
</dbReference>
<dbReference type="EMBL" id="RBNI01000328">
    <property type="protein sequence ID" value="RUP51920.1"/>
    <property type="molecule type" value="Genomic_DNA"/>
</dbReference>
<feature type="signal peptide" evidence="4">
    <location>
        <begin position="1"/>
        <end position="18"/>
    </location>
</feature>
<sequence>MRIRQLSVIAALSFLANAIGPCDHFSECKSQNERVDVLVIGAGPVGLFAAYNLVGQGVSVRIFGMAQIYDVQQLLYFRTDLNST</sequence>
<keyword evidence="7" id="KW-1185">Reference proteome</keyword>
<evidence type="ECO:0000256" key="4">
    <source>
        <dbReference type="SAM" id="SignalP"/>
    </source>
</evidence>
<evidence type="ECO:0000313" key="6">
    <source>
        <dbReference type="EMBL" id="RUP51920.1"/>
    </source>
</evidence>
<reference evidence="6 7" key="1">
    <citation type="journal article" date="2018" name="New Phytol.">
        <title>Phylogenomics of Endogonaceae and evolution of mycorrhizas within Mucoromycota.</title>
        <authorList>
            <person name="Chang Y."/>
            <person name="Desiro A."/>
            <person name="Na H."/>
            <person name="Sandor L."/>
            <person name="Lipzen A."/>
            <person name="Clum A."/>
            <person name="Barry K."/>
            <person name="Grigoriev I.V."/>
            <person name="Martin F.M."/>
            <person name="Stajich J.E."/>
            <person name="Smith M.E."/>
            <person name="Bonito G."/>
            <person name="Spatafora J.W."/>
        </authorList>
    </citation>
    <scope>NUCLEOTIDE SEQUENCE [LARGE SCALE GENOMIC DNA]</scope>
    <source>
        <strain evidence="6 7">GMNB39</strain>
    </source>
</reference>
<evidence type="ECO:0000256" key="1">
    <source>
        <dbReference type="ARBA" id="ARBA00022630"/>
    </source>
</evidence>
<evidence type="ECO:0000256" key="2">
    <source>
        <dbReference type="ARBA" id="ARBA00022827"/>
    </source>
</evidence>
<dbReference type="InterPro" id="IPR002938">
    <property type="entry name" value="FAD-bd"/>
</dbReference>
<dbReference type="OrthoDB" id="2690153at2759"/>
<dbReference type="AlphaFoldDB" id="A0A433DM08"/>
<evidence type="ECO:0000259" key="5">
    <source>
        <dbReference type="Pfam" id="PF01494"/>
    </source>
</evidence>
<organism evidence="6 7">
    <name type="scientific">Jimgerdemannia flammicorona</name>
    <dbReference type="NCBI Taxonomy" id="994334"/>
    <lineage>
        <taxon>Eukaryota</taxon>
        <taxon>Fungi</taxon>
        <taxon>Fungi incertae sedis</taxon>
        <taxon>Mucoromycota</taxon>
        <taxon>Mucoromycotina</taxon>
        <taxon>Endogonomycetes</taxon>
        <taxon>Endogonales</taxon>
        <taxon>Endogonaceae</taxon>
        <taxon>Jimgerdemannia</taxon>
    </lineage>
</organism>
<comment type="caution">
    <text evidence="6">The sequence shown here is derived from an EMBL/GenBank/DDBJ whole genome shotgun (WGS) entry which is preliminary data.</text>
</comment>
<evidence type="ECO:0000313" key="7">
    <source>
        <dbReference type="Proteomes" id="UP000268093"/>
    </source>
</evidence>
<dbReference type="Proteomes" id="UP000268093">
    <property type="component" value="Unassembled WGS sequence"/>
</dbReference>
<keyword evidence="1" id="KW-0285">Flavoprotein</keyword>
<feature type="domain" description="FAD-binding" evidence="5">
    <location>
        <begin position="34"/>
        <end position="62"/>
    </location>
</feature>
<keyword evidence="2" id="KW-0274">FAD</keyword>
<dbReference type="GO" id="GO:0071949">
    <property type="term" value="F:FAD binding"/>
    <property type="evidence" value="ECO:0007669"/>
    <property type="project" value="InterPro"/>
</dbReference>
<evidence type="ECO:0000256" key="3">
    <source>
        <dbReference type="ARBA" id="ARBA00023002"/>
    </source>
</evidence>
<dbReference type="Pfam" id="PF01494">
    <property type="entry name" value="FAD_binding_3"/>
    <property type="match status" value="1"/>
</dbReference>
<accession>A0A433DM08</accession>
<keyword evidence="3" id="KW-0560">Oxidoreductase</keyword>
<dbReference type="GO" id="GO:0016491">
    <property type="term" value="F:oxidoreductase activity"/>
    <property type="evidence" value="ECO:0007669"/>
    <property type="project" value="UniProtKB-KW"/>
</dbReference>
<feature type="chain" id="PRO_5019231552" description="FAD-binding domain-containing protein" evidence="4">
    <location>
        <begin position="19"/>
        <end position="84"/>
    </location>
</feature>
<gene>
    <name evidence="6" type="ORF">BC936DRAFT_144464</name>
</gene>
<proteinExistence type="predicted"/>
<keyword evidence="4" id="KW-0732">Signal</keyword>